<dbReference type="InterPro" id="IPR003020">
    <property type="entry name" value="HCO3_transpt_euk"/>
</dbReference>
<keyword evidence="14" id="KW-1185">Reference proteome</keyword>
<comment type="similarity">
    <text evidence="2 9">Belongs to the anion exchanger (TC 2.A.31) family.</text>
</comment>
<sequence>MNNNTLVADMVTTKGLEGDDARDDESEDGEREPRDIFCQMGILRHYDEELVWKEIRRWVKFEEVLEEKGKRWSKPHVSSLYMQSLTELQLLLASNPIFLDLDANNMFDLTETLVAQWTKDGYLESILTNHVRALLLKRHKHHHVHLKHMTRNTQSKLHLILYGSGSEDDSAPSTPDLRGLDNEGMRSSLPDLTQVDDTLPTNENSMSCPDHLYQQVNTPKINHLHHHHAHLMHHHGHGPPNRKFLRKIPVGAEVLNILVGEVDALDTRLAAFVRLKNAKDFGHITEVALPTRFLFIMLVPKNAFESSSEIGRCMGTLMTDPFFRETAYMCDDRVDIMTAVQEFASQVTVLPPGSWDPKTRIEPPDIIPSKESRKKEVVPIDMPDQPEEAHHDDGLDRTGRLFGGLINDIKRKIKWYKSDFTDALHLQCVASFFYLFLATLTPNVTFGGLLGEATHQYMGTMECILAAAVSGVSFALFSGQPLNILGSTGPMLILEMILYNLCSDNGWDFMPARVWVGVWTAFFLLIIVAFDLSSLVQYITRFTEDSFACLVALIFIYEAVAKLLEIREDDPIELHPLPRVDTGCVCFFGNVTTDSSSVIPRSDALANLTTSVKSIASHTVSGAAAAFVNSSNSTVHPLVENATTWMEHCTLQGGIIQGSGCDVTKYVPDVFLFSLMLFLGTTCLAFCFVKFRDSLFCPTVVRQTVSDFSVLLAIVIMVGLDFGLGLPTPKLTVPTEFKPTREGRGWFINPISDTNPWWLMLASALPAILATILVFMDQQITSVIVNRTQHKLKKGAGYHLDLLVVAVLIVILSLLGLPWYVAATVTAIAHVMSLKKTSECTAPGEKPTFLGVREQRVTSLLVGIFSGLAVLITSILKYIPMPVLYGVFFYMGVSALNGMQLVERIMIVFMPQKYQPDYKYLRYVPLPRVHLFTFIQVVCLAVLWIVKSVKSIAISFPIMVVAICFVRKALEYVFDQYELQWLDSLLPEMCKSAKITAEEATPTVIATRIKFARSLSVPASTPTTGSTAVDMKPDGHQHSCASRKISTGSSQASTVYGHHVCRRKISILSLPVNPTFVLDHGELQRVREDRSVNFSLDNLNET</sequence>
<feature type="transmembrane region" description="Helical" evidence="9">
    <location>
        <begin position="857"/>
        <end position="876"/>
    </location>
</feature>
<evidence type="ECO:0000256" key="10">
    <source>
        <dbReference type="SAM" id="MobiDB-lite"/>
    </source>
</evidence>
<feature type="transmembrane region" description="Helical" evidence="9">
    <location>
        <begin position="923"/>
        <end position="946"/>
    </location>
</feature>
<dbReference type="SUPFAM" id="SSF55804">
    <property type="entry name" value="Phoshotransferase/anion transport protein"/>
    <property type="match status" value="1"/>
</dbReference>
<dbReference type="InterPro" id="IPR016152">
    <property type="entry name" value="PTrfase/Anion_transptr"/>
</dbReference>
<evidence type="ECO:0000256" key="7">
    <source>
        <dbReference type="ARBA" id="ARBA00023065"/>
    </source>
</evidence>
<feature type="domain" description="Band 3 cytoplasmic" evidence="12">
    <location>
        <begin position="36"/>
        <end position="357"/>
    </location>
</feature>
<keyword evidence="4" id="KW-1003">Cell membrane</keyword>
<evidence type="ECO:0000256" key="2">
    <source>
        <dbReference type="ARBA" id="ARBA00010993"/>
    </source>
</evidence>
<evidence type="ECO:0000256" key="8">
    <source>
        <dbReference type="ARBA" id="ARBA00023136"/>
    </source>
</evidence>
<feature type="transmembrane region" description="Helical" evidence="9">
    <location>
        <begin position="457"/>
        <end position="477"/>
    </location>
</feature>
<feature type="domain" description="Bicarbonate transporter-like transmembrane" evidence="11">
    <location>
        <begin position="400"/>
        <end position="985"/>
    </location>
</feature>
<evidence type="ECO:0000256" key="4">
    <source>
        <dbReference type="ARBA" id="ARBA00022475"/>
    </source>
</evidence>
<dbReference type="PRINTS" id="PR01232">
    <property type="entry name" value="NAHCO3TRSPRT"/>
</dbReference>
<dbReference type="NCBIfam" id="TIGR00834">
    <property type="entry name" value="ae"/>
    <property type="match status" value="1"/>
</dbReference>
<dbReference type="GO" id="GO:0005452">
    <property type="term" value="F:solute:inorganic anion antiporter activity"/>
    <property type="evidence" value="ECO:0007669"/>
    <property type="project" value="InterPro"/>
</dbReference>
<dbReference type="Gene3D" id="3.40.930.10">
    <property type="entry name" value="Mannitol-specific EII, Chain A"/>
    <property type="match status" value="1"/>
</dbReference>
<dbReference type="Pfam" id="PF07565">
    <property type="entry name" value="Band_3_cyto"/>
    <property type="match status" value="1"/>
</dbReference>
<dbReference type="STRING" id="6573.A0A210QHB8"/>
<keyword evidence="6 9" id="KW-1133">Transmembrane helix</keyword>
<dbReference type="OrthoDB" id="1735926at2759"/>
<dbReference type="AlphaFoldDB" id="A0A210QHB8"/>
<keyword evidence="3 9" id="KW-0813">Transport</keyword>
<dbReference type="PANTHER" id="PTHR11453">
    <property type="entry name" value="ANION EXCHANGE PROTEIN"/>
    <property type="match status" value="1"/>
</dbReference>
<proteinExistence type="inferred from homology"/>
<dbReference type="FunFam" id="1.10.287.570:FF:000001">
    <property type="entry name" value="Anion exchange protein"/>
    <property type="match status" value="1"/>
</dbReference>
<accession>A0A210QHB8</accession>
<dbReference type="Gene3D" id="1.10.287.570">
    <property type="entry name" value="Helical hairpin bin"/>
    <property type="match status" value="1"/>
</dbReference>
<dbReference type="PRINTS" id="PR01231">
    <property type="entry name" value="HCO3TRNSPORT"/>
</dbReference>
<feature type="transmembrane region" description="Helical" evidence="9">
    <location>
        <begin position="514"/>
        <end position="535"/>
    </location>
</feature>
<feature type="region of interest" description="Disordered" evidence="10">
    <location>
        <begin position="163"/>
        <end position="201"/>
    </location>
</feature>
<dbReference type="Proteomes" id="UP000242188">
    <property type="component" value="Unassembled WGS sequence"/>
</dbReference>
<dbReference type="PANTHER" id="PTHR11453:SF36">
    <property type="entry name" value="ANION EXCHANGE PROTEIN"/>
    <property type="match status" value="1"/>
</dbReference>
<feature type="transmembrane region" description="Helical" evidence="9">
    <location>
        <begin position="882"/>
        <end position="902"/>
    </location>
</feature>
<dbReference type="GO" id="GO:0016323">
    <property type="term" value="C:basolateral plasma membrane"/>
    <property type="evidence" value="ECO:0007669"/>
    <property type="project" value="UniProtKB-SubCell"/>
</dbReference>
<dbReference type="InterPro" id="IPR011531">
    <property type="entry name" value="HCO3_transpt-like_TM_dom"/>
</dbReference>
<gene>
    <name evidence="13" type="ORF">KP79_PYT24720</name>
</gene>
<comment type="caution">
    <text evidence="13">The sequence shown here is derived from an EMBL/GenBank/DDBJ whole genome shotgun (WGS) entry which is preliminary data.</text>
</comment>
<reference evidence="13 14" key="1">
    <citation type="journal article" date="2017" name="Nat. Ecol. Evol.">
        <title>Scallop genome provides insights into evolution of bilaterian karyotype and development.</title>
        <authorList>
            <person name="Wang S."/>
            <person name="Zhang J."/>
            <person name="Jiao W."/>
            <person name="Li J."/>
            <person name="Xun X."/>
            <person name="Sun Y."/>
            <person name="Guo X."/>
            <person name="Huan P."/>
            <person name="Dong B."/>
            <person name="Zhang L."/>
            <person name="Hu X."/>
            <person name="Sun X."/>
            <person name="Wang J."/>
            <person name="Zhao C."/>
            <person name="Wang Y."/>
            <person name="Wang D."/>
            <person name="Huang X."/>
            <person name="Wang R."/>
            <person name="Lv J."/>
            <person name="Li Y."/>
            <person name="Zhang Z."/>
            <person name="Liu B."/>
            <person name="Lu W."/>
            <person name="Hui Y."/>
            <person name="Liang J."/>
            <person name="Zhou Z."/>
            <person name="Hou R."/>
            <person name="Li X."/>
            <person name="Liu Y."/>
            <person name="Li H."/>
            <person name="Ning X."/>
            <person name="Lin Y."/>
            <person name="Zhao L."/>
            <person name="Xing Q."/>
            <person name="Dou J."/>
            <person name="Li Y."/>
            <person name="Mao J."/>
            <person name="Guo H."/>
            <person name="Dou H."/>
            <person name="Li T."/>
            <person name="Mu C."/>
            <person name="Jiang W."/>
            <person name="Fu Q."/>
            <person name="Fu X."/>
            <person name="Miao Y."/>
            <person name="Liu J."/>
            <person name="Yu Q."/>
            <person name="Li R."/>
            <person name="Liao H."/>
            <person name="Li X."/>
            <person name="Kong Y."/>
            <person name="Jiang Z."/>
            <person name="Chourrout D."/>
            <person name="Li R."/>
            <person name="Bao Z."/>
        </authorList>
    </citation>
    <scope>NUCLEOTIDE SEQUENCE [LARGE SCALE GENOMIC DNA]</scope>
    <source>
        <strain evidence="13 14">PY_sf001</strain>
    </source>
</reference>
<comment type="subcellular location">
    <subcellularLocation>
        <location evidence="1">Basolateral cell membrane</location>
        <topology evidence="1">Multi-pass membrane protein</topology>
    </subcellularLocation>
    <subcellularLocation>
        <location evidence="9">Membrane</location>
        <topology evidence="9">Multi-pass membrane protein</topology>
    </subcellularLocation>
</comment>
<evidence type="ECO:0000256" key="1">
    <source>
        <dbReference type="ARBA" id="ARBA00004554"/>
    </source>
</evidence>
<feature type="transmembrane region" description="Helical" evidence="9">
    <location>
        <begin position="710"/>
        <end position="728"/>
    </location>
</feature>
<feature type="transmembrane region" description="Helical" evidence="9">
    <location>
        <begin position="952"/>
        <end position="970"/>
    </location>
</feature>
<evidence type="ECO:0000313" key="14">
    <source>
        <dbReference type="Proteomes" id="UP000242188"/>
    </source>
</evidence>
<organism evidence="13 14">
    <name type="scientific">Mizuhopecten yessoensis</name>
    <name type="common">Japanese scallop</name>
    <name type="synonym">Patinopecten yessoensis</name>
    <dbReference type="NCBI Taxonomy" id="6573"/>
    <lineage>
        <taxon>Eukaryota</taxon>
        <taxon>Metazoa</taxon>
        <taxon>Spiralia</taxon>
        <taxon>Lophotrochozoa</taxon>
        <taxon>Mollusca</taxon>
        <taxon>Bivalvia</taxon>
        <taxon>Autobranchia</taxon>
        <taxon>Pteriomorphia</taxon>
        <taxon>Pectinida</taxon>
        <taxon>Pectinoidea</taxon>
        <taxon>Pectinidae</taxon>
        <taxon>Mizuhopecten</taxon>
    </lineage>
</organism>
<feature type="transmembrane region" description="Helical" evidence="9">
    <location>
        <begin position="670"/>
        <end position="689"/>
    </location>
</feature>
<feature type="region of interest" description="Disordered" evidence="10">
    <location>
        <begin position="12"/>
        <end position="31"/>
    </location>
</feature>
<evidence type="ECO:0000256" key="3">
    <source>
        <dbReference type="ARBA" id="ARBA00022448"/>
    </source>
</evidence>
<name>A0A210QHB8_MIZYE</name>
<evidence type="ECO:0000256" key="9">
    <source>
        <dbReference type="RuleBase" id="RU362035"/>
    </source>
</evidence>
<dbReference type="Pfam" id="PF00955">
    <property type="entry name" value="HCO3_cotransp"/>
    <property type="match status" value="1"/>
</dbReference>
<feature type="compositionally biased region" description="Acidic residues" evidence="10">
    <location>
        <begin position="18"/>
        <end position="30"/>
    </location>
</feature>
<dbReference type="GO" id="GO:0008510">
    <property type="term" value="F:sodium:bicarbonate symporter activity"/>
    <property type="evidence" value="ECO:0007669"/>
    <property type="project" value="TreeGrafter"/>
</dbReference>
<dbReference type="InterPro" id="IPR003024">
    <property type="entry name" value="Na/HCO3_transpt"/>
</dbReference>
<feature type="transmembrane region" description="Helical" evidence="9">
    <location>
        <begin position="757"/>
        <end position="776"/>
    </location>
</feature>
<keyword evidence="8 9" id="KW-0472">Membrane</keyword>
<evidence type="ECO:0000256" key="6">
    <source>
        <dbReference type="ARBA" id="ARBA00022989"/>
    </source>
</evidence>
<keyword evidence="5 9" id="KW-0812">Transmembrane</keyword>
<protein>
    <recommendedName>
        <fullName evidence="9">Anion exchange protein</fullName>
    </recommendedName>
</protein>
<evidence type="ECO:0000259" key="11">
    <source>
        <dbReference type="Pfam" id="PF00955"/>
    </source>
</evidence>
<evidence type="ECO:0000313" key="13">
    <source>
        <dbReference type="EMBL" id="OWF48132.1"/>
    </source>
</evidence>
<dbReference type="InterPro" id="IPR013769">
    <property type="entry name" value="Band3_cytoplasmic_dom"/>
</dbReference>
<keyword evidence="7 9" id="KW-0406">Ion transport</keyword>
<dbReference type="GO" id="GO:0051453">
    <property type="term" value="P:regulation of intracellular pH"/>
    <property type="evidence" value="ECO:0007669"/>
    <property type="project" value="TreeGrafter"/>
</dbReference>
<evidence type="ECO:0000256" key="5">
    <source>
        <dbReference type="ARBA" id="ARBA00022692"/>
    </source>
</evidence>
<evidence type="ECO:0000259" key="12">
    <source>
        <dbReference type="Pfam" id="PF07565"/>
    </source>
</evidence>
<dbReference type="GO" id="GO:0008509">
    <property type="term" value="F:monoatomic anion transmembrane transporter activity"/>
    <property type="evidence" value="ECO:0007669"/>
    <property type="project" value="InterPro"/>
</dbReference>
<dbReference type="EMBL" id="NEDP02003668">
    <property type="protein sequence ID" value="OWF48132.1"/>
    <property type="molecule type" value="Genomic_DNA"/>
</dbReference>
<feature type="transmembrane region" description="Helical" evidence="9">
    <location>
        <begin position="796"/>
        <end position="813"/>
    </location>
</feature>